<evidence type="ECO:0000313" key="6">
    <source>
        <dbReference type="Proteomes" id="UP000009168"/>
    </source>
</evidence>
<gene>
    <name evidence="5" type="ORF">TTHERM_00131220</name>
</gene>
<dbReference type="InterPro" id="IPR002048">
    <property type="entry name" value="EF_hand_dom"/>
</dbReference>
<dbReference type="OrthoDB" id="302718at2759"/>
<keyword evidence="6" id="KW-1185">Reference proteome</keyword>
<feature type="compositionally biased region" description="Basic and acidic residues" evidence="3">
    <location>
        <begin position="142"/>
        <end position="151"/>
    </location>
</feature>
<organism evidence="5 6">
    <name type="scientific">Tetrahymena thermophila (strain SB210)</name>
    <dbReference type="NCBI Taxonomy" id="312017"/>
    <lineage>
        <taxon>Eukaryota</taxon>
        <taxon>Sar</taxon>
        <taxon>Alveolata</taxon>
        <taxon>Ciliophora</taxon>
        <taxon>Intramacronucleata</taxon>
        <taxon>Oligohymenophorea</taxon>
        <taxon>Hymenostomatida</taxon>
        <taxon>Tetrahymenina</taxon>
        <taxon>Tetrahymenidae</taxon>
        <taxon>Tetrahymena</taxon>
    </lineage>
</organism>
<evidence type="ECO:0000256" key="3">
    <source>
        <dbReference type="SAM" id="MobiDB-lite"/>
    </source>
</evidence>
<dbReference type="InParanoid" id="I7MF54"/>
<protein>
    <recommendedName>
        <fullName evidence="4">EF-hand domain-containing protein</fullName>
    </recommendedName>
</protein>
<keyword evidence="1" id="KW-0106">Calcium</keyword>
<dbReference type="InterPro" id="IPR018247">
    <property type="entry name" value="EF_Hand_1_Ca_BS"/>
</dbReference>
<evidence type="ECO:0000256" key="2">
    <source>
        <dbReference type="SAM" id="Coils"/>
    </source>
</evidence>
<dbReference type="InterPro" id="IPR011992">
    <property type="entry name" value="EF-hand-dom_pair"/>
</dbReference>
<dbReference type="Proteomes" id="UP000009168">
    <property type="component" value="Unassembled WGS sequence"/>
</dbReference>
<dbReference type="KEGG" id="tet:TTHERM_00131220"/>
<dbReference type="PROSITE" id="PS00018">
    <property type="entry name" value="EF_HAND_1"/>
    <property type="match status" value="1"/>
</dbReference>
<feature type="compositionally biased region" description="Acidic residues" evidence="3">
    <location>
        <begin position="318"/>
        <end position="340"/>
    </location>
</feature>
<dbReference type="eggNOG" id="ENOG502SY5I">
    <property type="taxonomic scope" value="Eukaryota"/>
</dbReference>
<evidence type="ECO:0000256" key="1">
    <source>
        <dbReference type="ARBA" id="ARBA00022837"/>
    </source>
</evidence>
<feature type="compositionally biased region" description="Polar residues" evidence="3">
    <location>
        <begin position="7"/>
        <end position="25"/>
    </location>
</feature>
<dbReference type="EMBL" id="GG662639">
    <property type="protein sequence ID" value="EAR99354.3"/>
    <property type="molecule type" value="Genomic_DNA"/>
</dbReference>
<feature type="region of interest" description="Disordered" evidence="3">
    <location>
        <begin position="108"/>
        <end position="152"/>
    </location>
</feature>
<feature type="compositionally biased region" description="Basic and acidic residues" evidence="3">
    <location>
        <begin position="969"/>
        <end position="978"/>
    </location>
</feature>
<proteinExistence type="predicted"/>
<dbReference type="GO" id="GO:0005509">
    <property type="term" value="F:calcium ion binding"/>
    <property type="evidence" value="ECO:0007669"/>
    <property type="project" value="InterPro"/>
</dbReference>
<keyword evidence="2" id="KW-0175">Coiled coil</keyword>
<reference evidence="6" key="1">
    <citation type="journal article" date="2006" name="PLoS Biol.">
        <title>Macronuclear genome sequence of the ciliate Tetrahymena thermophila, a model eukaryote.</title>
        <authorList>
            <person name="Eisen J.A."/>
            <person name="Coyne R.S."/>
            <person name="Wu M."/>
            <person name="Wu D."/>
            <person name="Thiagarajan M."/>
            <person name="Wortman J.R."/>
            <person name="Badger J.H."/>
            <person name="Ren Q."/>
            <person name="Amedeo P."/>
            <person name="Jones K.M."/>
            <person name="Tallon L.J."/>
            <person name="Delcher A.L."/>
            <person name="Salzberg S.L."/>
            <person name="Silva J.C."/>
            <person name="Haas B.J."/>
            <person name="Majoros W.H."/>
            <person name="Farzad M."/>
            <person name="Carlton J.M."/>
            <person name="Smith R.K. Jr."/>
            <person name="Garg J."/>
            <person name="Pearlman R.E."/>
            <person name="Karrer K.M."/>
            <person name="Sun L."/>
            <person name="Manning G."/>
            <person name="Elde N.C."/>
            <person name="Turkewitz A.P."/>
            <person name="Asai D.J."/>
            <person name="Wilkes D.E."/>
            <person name="Wang Y."/>
            <person name="Cai H."/>
            <person name="Collins K."/>
            <person name="Stewart B.A."/>
            <person name="Lee S.R."/>
            <person name="Wilamowska K."/>
            <person name="Weinberg Z."/>
            <person name="Ruzzo W.L."/>
            <person name="Wloga D."/>
            <person name="Gaertig J."/>
            <person name="Frankel J."/>
            <person name="Tsao C.-C."/>
            <person name="Gorovsky M.A."/>
            <person name="Keeling P.J."/>
            <person name="Waller R.F."/>
            <person name="Patron N.J."/>
            <person name="Cherry J.M."/>
            <person name="Stover N.A."/>
            <person name="Krieger C.J."/>
            <person name="del Toro C."/>
            <person name="Ryder H.F."/>
            <person name="Williamson S.C."/>
            <person name="Barbeau R.A."/>
            <person name="Hamilton E.P."/>
            <person name="Orias E."/>
        </authorList>
    </citation>
    <scope>NUCLEOTIDE SEQUENCE [LARGE SCALE GENOMIC DNA]</scope>
    <source>
        <strain evidence="6">SB210</strain>
    </source>
</reference>
<feature type="compositionally biased region" description="Polar residues" evidence="3">
    <location>
        <begin position="113"/>
        <end position="141"/>
    </location>
</feature>
<feature type="coiled-coil region" evidence="2">
    <location>
        <begin position="186"/>
        <end position="213"/>
    </location>
</feature>
<feature type="coiled-coil region" evidence="2">
    <location>
        <begin position="459"/>
        <end position="486"/>
    </location>
</feature>
<feature type="region of interest" description="Disordered" evidence="3">
    <location>
        <begin position="1"/>
        <end position="28"/>
    </location>
</feature>
<feature type="domain" description="EF-hand" evidence="4">
    <location>
        <begin position="1204"/>
        <end position="1239"/>
    </location>
</feature>
<feature type="region of interest" description="Disordered" evidence="3">
    <location>
        <begin position="950"/>
        <end position="978"/>
    </location>
</feature>
<dbReference type="GeneID" id="7835770"/>
<evidence type="ECO:0000313" key="5">
    <source>
        <dbReference type="EMBL" id="EAR99354.3"/>
    </source>
</evidence>
<feature type="region of interest" description="Disordered" evidence="3">
    <location>
        <begin position="432"/>
        <end position="451"/>
    </location>
</feature>
<dbReference type="SUPFAM" id="SSF47473">
    <property type="entry name" value="EF-hand"/>
    <property type="match status" value="1"/>
</dbReference>
<feature type="region of interest" description="Disordered" evidence="3">
    <location>
        <begin position="617"/>
        <end position="672"/>
    </location>
</feature>
<feature type="region of interest" description="Disordered" evidence="3">
    <location>
        <begin position="316"/>
        <end position="340"/>
    </location>
</feature>
<dbReference type="PROSITE" id="PS50222">
    <property type="entry name" value="EF_HAND_2"/>
    <property type="match status" value="1"/>
</dbReference>
<sequence length="1324" mass="154890">MLKNFNKALNQKSQNPAQQLPTANQKPAAVATGAKTVASKGVSKHEQMELLNLLDKCTQIMKDDRLNLRNLIKDGQGQELEEIILKHKKKQDIQNLTLDLRKYLNKTKFRGGQTPSSNTNIAPTPNQKGSQVNLQQTFGDQRQSRKSEQDSIYRQQKTFTDALNVQQNNSSQDENMQFTFEQQRVQQQLQMQMRQQQQQLMQQQQLEQQIKQQNQYPQKMSPFRRPQQQQIQELNNTNSPLKQSNQNVFDQDNVHANDYHQQSYVNTSQSRGEQIVTEYNEDEDQHVLQMQQQSVQNQQVEVNENEESTLRKRLQETQNDEGNMEDEQQYNEQELQEDQDLEQQNQDMLEYQQQQEEVYQQQEEYQLNTQSQFSQNQLSELKQNQYESQQSQQAAISDSAMVTQNSQELTLEQQNQYLHNLESQQNYFQQQFSSQIRRSSMGQSEGHVEMSDQQMEQAIYAEQQRILQQEQEMERVKREREQYIQQAIQRSEQSRFGNFQNNREDCNNEENNCQGQDYQSCEDENESEGHHEEEFFDQINDLDQKEETLAKPNLLKLGSLQRGNSYQIADDPVTPMNHPVHMDSGVQYAPVKHRMEEMTESNDDPFSLQKRLSQQVSNVKSQYSDVKLRDENGEQRYQLDTQNSKRNDTQESGNKYNSNSYSQNKYNSVRKSNNDVEITTELIQHNFEVQMEKAYLEQQKLKSASRDQNNLFEEKSFSSAYGQQVSAEKQQFNHMNLFNCAMSGFEQESVQQPYSARKEQQQYDSKVIYNVDNYVRSATNQFTQPNEEIDDSCSINFANEKVELKYNVEEMLESSVRESNLQNAPQPTYMPKSEILKVFQNEQSFQQNNSYSLPTVNINNSTTLNVVQKTYDNYYAERVAIDLSGNHNLFQKKTIPSAPINIYSTPSQTKYQSVGVSQEQNSNGKIYSSSVLPPSILKSPAFRREYLRGTADPSANKDRVTSMLSPSREYQKLDPSKDPIKKKYNHLFTSPQLMKQCNVDFEKENIGISYSPESQKQFVNSERELIEQETKEFLKRSVERSAQRALQTNSNVFSSYEPQEIVTSRLRDSSIPKKSINFAKSPYSTKNLKESLMNTPNLKQSIQLPMFLTSASVCANTDKAFYVSRFTLYNKTAQEVFDIIFGNQIFQDKVTKMAFRNRLTYHYPTIPTNEIDGFFDFLDINQDQVLEVNEVGPVLMSICDYKSKENGKLIQVFNFLDVDRKGFITRLETEHLIHTSIIKKNYHNTALNLSKQQLQIIIEQLQILLYKKRLFKEVDIEQKGYLTYWELYSWQFILKMKKNKIKYFCKINSKKQESIKQLIDILTC</sequence>
<evidence type="ECO:0000259" key="4">
    <source>
        <dbReference type="PROSITE" id="PS50222"/>
    </source>
</evidence>
<feature type="region of interest" description="Disordered" evidence="3">
    <location>
        <begin position="508"/>
        <end position="532"/>
    </location>
</feature>
<feature type="compositionally biased region" description="Low complexity" evidence="3">
    <location>
        <begin position="652"/>
        <end position="667"/>
    </location>
</feature>
<dbReference type="RefSeq" id="XP_001019599.3">
    <property type="nucleotide sequence ID" value="XM_001019599.3"/>
</dbReference>
<name>I7MF54_TETTS</name>
<dbReference type="Gene3D" id="1.10.238.10">
    <property type="entry name" value="EF-hand"/>
    <property type="match status" value="1"/>
</dbReference>
<accession>I7MF54</accession>